<name>A0A268NUC7_SHOCL</name>
<evidence type="ECO:0000256" key="1">
    <source>
        <dbReference type="SAM" id="MobiDB-lite"/>
    </source>
</evidence>
<feature type="region of interest" description="Disordered" evidence="1">
    <location>
        <begin position="1"/>
        <end position="23"/>
    </location>
</feature>
<evidence type="ECO:0000313" key="4">
    <source>
        <dbReference type="Proteomes" id="UP000216207"/>
    </source>
</evidence>
<keyword evidence="2" id="KW-1133">Transmembrane helix</keyword>
<accession>A0A268NUC7</accession>
<dbReference type="EMBL" id="NPCC01000043">
    <property type="protein sequence ID" value="PAE87028.1"/>
    <property type="molecule type" value="Genomic_DNA"/>
</dbReference>
<comment type="caution">
    <text evidence="3">The sequence shown here is derived from an EMBL/GenBank/DDBJ whole genome shotgun (WGS) entry which is preliminary data.</text>
</comment>
<sequence>MKPTNEDIQHPYGIDQNAQPSQPLEADTVYRNSYGAANQMGNMAQQMNWHQPVQQFAMNQNMQHTLEYGSNTQPFASQEYGSNTQPFASQEYGSNTQPFASQEYGNNTQPFAQAEANQFSQQGAMKEKCRQMKDHHVEVKMANGQSVDGILTEVREDGITVLVGEDVHQEESRQFGWRYRRYRPRFFPFGGFTGLGFFPYFFPPFFFY</sequence>
<dbReference type="Proteomes" id="UP000216207">
    <property type="component" value="Unassembled WGS sequence"/>
</dbReference>
<dbReference type="RefSeq" id="WP_095327347.1">
    <property type="nucleotide sequence ID" value="NZ_NPCC01000043.1"/>
</dbReference>
<keyword evidence="2" id="KW-0472">Membrane</keyword>
<evidence type="ECO:0000256" key="2">
    <source>
        <dbReference type="SAM" id="Phobius"/>
    </source>
</evidence>
<protein>
    <submittedName>
        <fullName evidence="3">Uncharacterized protein</fullName>
    </submittedName>
</protein>
<feature type="region of interest" description="Disordered" evidence="1">
    <location>
        <begin position="72"/>
        <end position="105"/>
    </location>
</feature>
<gene>
    <name evidence="3" type="ORF">CHH72_20515</name>
</gene>
<keyword evidence="2" id="KW-0812">Transmembrane</keyword>
<proteinExistence type="predicted"/>
<evidence type="ECO:0000313" key="3">
    <source>
        <dbReference type="EMBL" id="PAE87028.1"/>
    </source>
</evidence>
<organism evidence="3 4">
    <name type="scientific">Shouchella clausii</name>
    <name type="common">Alkalihalobacillus clausii</name>
    <dbReference type="NCBI Taxonomy" id="79880"/>
    <lineage>
        <taxon>Bacteria</taxon>
        <taxon>Bacillati</taxon>
        <taxon>Bacillota</taxon>
        <taxon>Bacilli</taxon>
        <taxon>Bacillales</taxon>
        <taxon>Bacillaceae</taxon>
        <taxon>Shouchella</taxon>
    </lineage>
</organism>
<reference evidence="3 4" key="1">
    <citation type="submission" date="2017-07" db="EMBL/GenBank/DDBJ databases">
        <title>Isolation and whole genome analysis of endospore-forming bacteria from heroin.</title>
        <authorList>
            <person name="Kalinowski J."/>
            <person name="Ahrens B."/>
            <person name="Al-Dilaimi A."/>
            <person name="Winkler A."/>
            <person name="Wibberg D."/>
            <person name="Schleenbecker U."/>
            <person name="Ruckert C."/>
            <person name="Wolfel R."/>
            <person name="Grass G."/>
        </authorList>
    </citation>
    <scope>NUCLEOTIDE SEQUENCE [LARGE SCALE GENOMIC DNA]</scope>
    <source>
        <strain evidence="3 4">7539</strain>
    </source>
</reference>
<feature type="transmembrane region" description="Helical" evidence="2">
    <location>
        <begin position="186"/>
        <end position="207"/>
    </location>
</feature>
<dbReference type="AlphaFoldDB" id="A0A268NUC7"/>